<name>I1QH99_ORYGL</name>
<reference evidence="1 2" key="2">
    <citation type="submission" date="2018-04" db="EMBL/GenBank/DDBJ databases">
        <title>OglaRS2 (Oryza glaberrima Reference Sequence Version 2).</title>
        <authorList>
            <person name="Zhang J."/>
            <person name="Kudrna D."/>
            <person name="Lee S."/>
            <person name="Talag J."/>
            <person name="Rajasekar S."/>
            <person name="Wing R.A."/>
        </authorList>
    </citation>
    <scope>NUCLEOTIDE SEQUENCE [LARGE SCALE GENOMIC DNA]</scope>
    <source>
        <strain evidence="1 2">cv. IRGC 96717</strain>
    </source>
</reference>
<evidence type="ECO:0000313" key="1">
    <source>
        <dbReference type="EnsemblPlants" id="ORGLA08G0080000.1"/>
    </source>
</evidence>
<dbReference type="EnsemblPlants" id="ORGLA08G0080000.1">
    <property type="protein sequence ID" value="ORGLA08G0080000.1"/>
    <property type="gene ID" value="ORGLA08G0080000"/>
</dbReference>
<dbReference type="Proteomes" id="UP000007306">
    <property type="component" value="Chromosome 8"/>
</dbReference>
<evidence type="ECO:0000313" key="2">
    <source>
        <dbReference type="Proteomes" id="UP000007306"/>
    </source>
</evidence>
<sequence length="110" mass="11518">RCPRERERESTSDSVGWCDTSAGAALHSHAQGPRPSRCNGGGARAGGEVVPARLGSVGRRRGKDCGGCAGANDGEACNEGLSSINLGIFIDELDHIFIEKLQRLLILMAA</sequence>
<keyword evidence="2" id="KW-1185">Reference proteome</keyword>
<proteinExistence type="predicted"/>
<organism evidence="1 2">
    <name type="scientific">Oryza glaberrima</name>
    <name type="common">African rice</name>
    <dbReference type="NCBI Taxonomy" id="4538"/>
    <lineage>
        <taxon>Eukaryota</taxon>
        <taxon>Viridiplantae</taxon>
        <taxon>Streptophyta</taxon>
        <taxon>Embryophyta</taxon>
        <taxon>Tracheophyta</taxon>
        <taxon>Spermatophyta</taxon>
        <taxon>Magnoliopsida</taxon>
        <taxon>Liliopsida</taxon>
        <taxon>Poales</taxon>
        <taxon>Poaceae</taxon>
        <taxon>BOP clade</taxon>
        <taxon>Oryzoideae</taxon>
        <taxon>Oryzeae</taxon>
        <taxon>Oryzinae</taxon>
        <taxon>Oryza</taxon>
    </lineage>
</organism>
<accession>I1QH99</accession>
<dbReference type="HOGENOM" id="CLU_2177542_0_0_1"/>
<protein>
    <submittedName>
        <fullName evidence="1">Uncharacterized protein</fullName>
    </submittedName>
</protein>
<reference evidence="1" key="1">
    <citation type="submission" date="2015-06" db="UniProtKB">
        <authorList>
            <consortium name="EnsemblPlants"/>
        </authorList>
    </citation>
    <scope>IDENTIFICATION</scope>
</reference>
<dbReference type="AlphaFoldDB" id="I1QH99"/>
<dbReference type="Gramene" id="ORGLA08G0080000.1">
    <property type="protein sequence ID" value="ORGLA08G0080000.1"/>
    <property type="gene ID" value="ORGLA08G0080000"/>
</dbReference>